<organism evidence="2 3">
    <name type="scientific">Xenotaenia resolanae</name>
    <dbReference type="NCBI Taxonomy" id="208358"/>
    <lineage>
        <taxon>Eukaryota</taxon>
        <taxon>Metazoa</taxon>
        <taxon>Chordata</taxon>
        <taxon>Craniata</taxon>
        <taxon>Vertebrata</taxon>
        <taxon>Euteleostomi</taxon>
        <taxon>Actinopterygii</taxon>
        <taxon>Neopterygii</taxon>
        <taxon>Teleostei</taxon>
        <taxon>Neoteleostei</taxon>
        <taxon>Acanthomorphata</taxon>
        <taxon>Ovalentaria</taxon>
        <taxon>Atherinomorphae</taxon>
        <taxon>Cyprinodontiformes</taxon>
        <taxon>Goodeidae</taxon>
        <taxon>Xenotaenia</taxon>
    </lineage>
</organism>
<feature type="chain" id="PRO_5045492645" evidence="1">
    <location>
        <begin position="27"/>
        <end position="56"/>
    </location>
</feature>
<evidence type="ECO:0000313" key="3">
    <source>
        <dbReference type="Proteomes" id="UP001444071"/>
    </source>
</evidence>
<accession>A0ABV0VLV3</accession>
<gene>
    <name evidence="2" type="ORF">XENORESO_012112</name>
</gene>
<feature type="non-terminal residue" evidence="2">
    <location>
        <position position="1"/>
    </location>
</feature>
<reference evidence="2 3" key="1">
    <citation type="submission" date="2021-06" db="EMBL/GenBank/DDBJ databases">
        <authorList>
            <person name="Palmer J.M."/>
        </authorList>
    </citation>
    <scope>NUCLEOTIDE SEQUENCE [LARGE SCALE GENOMIC DNA]</scope>
    <source>
        <strain evidence="2 3">XR_2019</strain>
        <tissue evidence="2">Muscle</tissue>
    </source>
</reference>
<evidence type="ECO:0000256" key="1">
    <source>
        <dbReference type="SAM" id="SignalP"/>
    </source>
</evidence>
<protein>
    <submittedName>
        <fullName evidence="2">Uncharacterized protein</fullName>
    </submittedName>
</protein>
<keyword evidence="3" id="KW-1185">Reference proteome</keyword>
<feature type="signal peptide" evidence="1">
    <location>
        <begin position="1"/>
        <end position="26"/>
    </location>
</feature>
<proteinExistence type="predicted"/>
<sequence>PWWTNSAGLHHLKIAFFLLTRGQITCGPNMEMSNIPQTNKTSSWIICFPEDKSVKI</sequence>
<evidence type="ECO:0000313" key="2">
    <source>
        <dbReference type="EMBL" id="MEQ2258227.1"/>
    </source>
</evidence>
<dbReference type="EMBL" id="JAHRIM010000379">
    <property type="protein sequence ID" value="MEQ2258227.1"/>
    <property type="molecule type" value="Genomic_DNA"/>
</dbReference>
<keyword evidence="1" id="KW-0732">Signal</keyword>
<comment type="caution">
    <text evidence="2">The sequence shown here is derived from an EMBL/GenBank/DDBJ whole genome shotgun (WGS) entry which is preliminary data.</text>
</comment>
<name>A0ABV0VLV3_9TELE</name>
<dbReference type="Proteomes" id="UP001444071">
    <property type="component" value="Unassembled WGS sequence"/>
</dbReference>